<dbReference type="EMBL" id="QJJK01000011">
    <property type="protein sequence ID" value="PXW54700.1"/>
    <property type="molecule type" value="Genomic_DNA"/>
</dbReference>
<dbReference type="Gene3D" id="3.30.70.1230">
    <property type="entry name" value="Nucleotide cyclase"/>
    <property type="match status" value="1"/>
</dbReference>
<dbReference type="PROSITE" id="PS50125">
    <property type="entry name" value="GUANYLATE_CYCLASE_2"/>
    <property type="match status" value="1"/>
</dbReference>
<dbReference type="Proteomes" id="UP000248021">
    <property type="component" value="Unassembled WGS sequence"/>
</dbReference>
<dbReference type="InterPro" id="IPR029787">
    <property type="entry name" value="Nucleotide_cyclase"/>
</dbReference>
<reference evidence="1 2" key="1">
    <citation type="submission" date="2018-05" db="EMBL/GenBank/DDBJ databases">
        <title>Genomic Encyclopedia of Type Strains, Phase IV (KMG-IV): sequencing the most valuable type-strain genomes for metagenomic binning, comparative biology and taxonomic classification.</title>
        <authorList>
            <person name="Goeker M."/>
        </authorList>
    </citation>
    <scope>NUCLEOTIDE SEQUENCE [LARGE SCALE GENOMIC DNA]</scope>
    <source>
        <strain evidence="1 2">DSM 6462</strain>
    </source>
</reference>
<dbReference type="RefSeq" id="WP_110377152.1">
    <property type="nucleotide sequence ID" value="NZ_CAKNFM010000006.1"/>
</dbReference>
<proteinExistence type="predicted"/>
<dbReference type="PANTHER" id="PTHR43081">
    <property type="entry name" value="ADENYLATE CYCLASE, TERMINAL-DIFFERENTIATION SPECIFIC-RELATED"/>
    <property type="match status" value="1"/>
</dbReference>
<dbReference type="SUPFAM" id="SSF55073">
    <property type="entry name" value="Nucleotide cyclase"/>
    <property type="match status" value="1"/>
</dbReference>
<dbReference type="CDD" id="cd07302">
    <property type="entry name" value="CHD"/>
    <property type="match status" value="1"/>
</dbReference>
<protein>
    <submittedName>
        <fullName evidence="1">Class 3 adenylate cyclase</fullName>
    </submittedName>
</protein>
<accession>A0A2V3TY42</accession>
<dbReference type="AlphaFoldDB" id="A0A2V3TY42"/>
<evidence type="ECO:0000313" key="2">
    <source>
        <dbReference type="Proteomes" id="UP000248021"/>
    </source>
</evidence>
<dbReference type="InterPro" id="IPR050697">
    <property type="entry name" value="Adenylyl/Guanylyl_Cyclase_3/4"/>
</dbReference>
<name>A0A2V3TY42_9HYPH</name>
<comment type="caution">
    <text evidence="1">The sequence shown here is derived from an EMBL/GenBank/DDBJ whole genome shotgun (WGS) entry which is preliminary data.</text>
</comment>
<dbReference type="PANTHER" id="PTHR43081:SF19">
    <property type="entry name" value="PH-SENSITIVE ADENYLATE CYCLASE RV1264"/>
    <property type="match status" value="1"/>
</dbReference>
<gene>
    <name evidence="1" type="ORF">C7450_111233</name>
</gene>
<dbReference type="GO" id="GO:0004016">
    <property type="term" value="F:adenylate cyclase activity"/>
    <property type="evidence" value="ECO:0007669"/>
    <property type="project" value="UniProtKB-ARBA"/>
</dbReference>
<dbReference type="SMART" id="SM00044">
    <property type="entry name" value="CYCc"/>
    <property type="match status" value="1"/>
</dbReference>
<dbReference type="GO" id="GO:0006171">
    <property type="term" value="P:cAMP biosynthetic process"/>
    <property type="evidence" value="ECO:0007669"/>
    <property type="project" value="TreeGrafter"/>
</dbReference>
<dbReference type="OrthoDB" id="54411at2"/>
<dbReference type="GO" id="GO:0035556">
    <property type="term" value="P:intracellular signal transduction"/>
    <property type="evidence" value="ECO:0007669"/>
    <property type="project" value="InterPro"/>
</dbReference>
<organism evidence="1 2">
    <name type="scientific">Chelatococcus asaccharovorans</name>
    <dbReference type="NCBI Taxonomy" id="28210"/>
    <lineage>
        <taxon>Bacteria</taxon>
        <taxon>Pseudomonadati</taxon>
        <taxon>Pseudomonadota</taxon>
        <taxon>Alphaproteobacteria</taxon>
        <taxon>Hyphomicrobiales</taxon>
        <taxon>Chelatococcaceae</taxon>
        <taxon>Chelatococcus</taxon>
    </lineage>
</organism>
<evidence type="ECO:0000313" key="1">
    <source>
        <dbReference type="EMBL" id="PXW54700.1"/>
    </source>
</evidence>
<sequence>MATVTTIELAQLAGCDVSDIADFVALGILSPSDGSFATADASRVRLALALREAGLDTTVLAAAIADDLLSLDFAGQLMFEPISLSARGSEDLLASLGLDAGIAARLRSAIGLPALRPDQPLREDDIELMSLIAAARAFGLGDDALARVLRIFGQSVRRSVETMRDLFRGEVEERMLASGVSRRDMLVRGAEMRLQLQRLGFRALFLLQRRMLEEAVFDNVVMRVQEVLCEAGLGEALNRRPPTVAFIDLAGFTALTQAMGDEHAADYASRLEALAQDAVSRHGGRLVKALGDGVMLLFPEAIPALEACFAIADRGAVDGLPPVRTGLATGPVVPRDGDIFGATVNLAARIVAQVDPSTPGQMLVCPDTRDAVMAARPDAFAFHPRSPVVLKGVEKAVVLHTVAPRAEPPTPDAV</sequence>
<keyword evidence="2" id="KW-1185">Reference proteome</keyword>
<dbReference type="InterPro" id="IPR001054">
    <property type="entry name" value="A/G_cyclase"/>
</dbReference>